<proteinExistence type="predicted"/>
<dbReference type="Proteomes" id="UP000001844">
    <property type="component" value="Chromosome"/>
</dbReference>
<dbReference type="NCBIfam" id="TIGR03509">
    <property type="entry name" value="OMP_MtrB_PioB"/>
    <property type="match status" value="1"/>
</dbReference>
<gene>
    <name evidence="2" type="ordered locus">Nhal_1191</name>
</gene>
<dbReference type="EMBL" id="CP001798">
    <property type="protein sequence ID" value="ADE14353.1"/>
    <property type="molecule type" value="Genomic_DNA"/>
</dbReference>
<dbReference type="SUPFAM" id="SSF56935">
    <property type="entry name" value="Porins"/>
    <property type="match status" value="2"/>
</dbReference>
<evidence type="ECO:0000313" key="3">
    <source>
        <dbReference type="Proteomes" id="UP000001844"/>
    </source>
</evidence>
<keyword evidence="1" id="KW-0732">Signal</keyword>
<dbReference type="InterPro" id="IPR020016">
    <property type="entry name" value="Decahaem-assoc_OM_MtrB/PioB"/>
</dbReference>
<reference evidence="3" key="1">
    <citation type="submission" date="2010-04" db="EMBL/GenBank/DDBJ databases">
        <title>Complete genome sequence of Nitrosococcus halophilus Nc4, a salt-adapted, aerobic obligate ammonia-oxidizing sulfur purple bacterium.</title>
        <authorList>
            <consortium name="US DOE Joint Genome Institute"/>
            <person name="Campbell M.A."/>
            <person name="Malfatti S.A."/>
            <person name="Chain P.S.G."/>
            <person name="Heidelberg J.F."/>
            <person name="Ward B.B."/>
            <person name="Klotz M.G."/>
        </authorList>
    </citation>
    <scope>NUCLEOTIDE SEQUENCE [LARGE SCALE GENOMIC DNA]</scope>
    <source>
        <strain evidence="3">Nc4</strain>
    </source>
</reference>
<dbReference type="KEGG" id="nhl:Nhal_1191"/>
<dbReference type="HOGENOM" id="CLU_315650_0_0_6"/>
<organism evidence="2 3">
    <name type="scientific">Nitrosococcus halophilus (strain Nc4)</name>
    <dbReference type="NCBI Taxonomy" id="472759"/>
    <lineage>
        <taxon>Bacteria</taxon>
        <taxon>Pseudomonadati</taxon>
        <taxon>Pseudomonadota</taxon>
        <taxon>Gammaproteobacteria</taxon>
        <taxon>Chromatiales</taxon>
        <taxon>Chromatiaceae</taxon>
        <taxon>Nitrosococcus</taxon>
    </lineage>
</organism>
<keyword evidence="3" id="KW-1185">Reference proteome</keyword>
<feature type="chain" id="PRO_5003069342" evidence="1">
    <location>
        <begin position="20"/>
        <end position="827"/>
    </location>
</feature>
<dbReference type="eggNOG" id="COG3637">
    <property type="taxonomic scope" value="Bacteria"/>
</dbReference>
<evidence type="ECO:0000256" key="1">
    <source>
        <dbReference type="SAM" id="SignalP"/>
    </source>
</evidence>
<dbReference type="Pfam" id="PF11854">
    <property type="entry name" value="MtrB_PioB"/>
    <property type="match status" value="1"/>
</dbReference>
<protein>
    <submittedName>
        <fullName evidence="2">Uncharacterized protein</fullName>
    </submittedName>
</protein>
<evidence type="ECO:0000313" key="2">
    <source>
        <dbReference type="EMBL" id="ADE14353.1"/>
    </source>
</evidence>
<dbReference type="AlphaFoldDB" id="D5BZQ8"/>
<accession>D5BZQ8</accession>
<feature type="signal peptide" evidence="1">
    <location>
        <begin position="1"/>
        <end position="19"/>
    </location>
</feature>
<name>D5BZQ8_NITHN</name>
<dbReference type="STRING" id="472759.Nhal_1191"/>
<sequence length="827" mass="94044">MFSKAQCPLIIFWLLSALAADTQANSAAGVDTLLGNTLNPTGTDTTQTLDERGLATFKKTFSRSPTGLLYEPPFSPPKFGKIDDWHYRGSIEGGFLIDDDSAKPENFIEYSDWSEGPLLNYFNFSSWQENKGYFLNLSGGGVGRDDQYYLAQGGRYGLFKLTGFFNEIPHVFETRGLTLFQGVGSQQLLLPAGLVPGNNTAEEIHSALEAASRRSLDLSRKKGGLGFEITPTPHFRIHGRYTQEANKGTRPFGGTFLAPFYTGGTAGGVVETVEPIDYLTHDLLAGFNYGARRYQLNFTYRASFFRNQKKTLSWENPFKNLPGDSFVVERGRFALYPDNDFHNVKLDFSYRLPWRGLFTSTAAWSRMHQDDGLIPPTVNSGQADSGIDLNNWNTTAALSQKTAQAEINTWLFQVGLRLVPFDPLTLRADFRYYDEDNDTDYTAFNPLTGDIGYIVEDGADPGRGFVFQPNQPARPFHFRNIPFAQRKKNWSFNADYRLIPKTTLGLGYQREVIERDYREREETRENRLIARVSNRSIPWATFRFSYEFSDRTGSPYRFDPYTAFFTNSLPEFNSLLPQGTTPFTLADLRKFDLSDREQHLFRGLVNVLLGETMDFSLSFTRVDNDFDARFGLLHDENNAINLEWNYQPSPKLNTYVFGSYQTRTNAIANINDAGFSTDPNAGGTTFPLSAAWRENMDETNTALGVGFYYQFDRFTLDGNYSFNWSRSEIDYEAASNLSLANPELSLDVVGNSFPDLKYTRHILETNLRWKINKNLALRLLHRYERGTIRDWHFEGLNSLIDNHLFLVATPNDFEVNLVGLLIQYKIP</sequence>